<comment type="caution">
    <text evidence="1">The sequence shown here is derived from an EMBL/GenBank/DDBJ whole genome shotgun (WGS) entry which is preliminary data.</text>
</comment>
<organism evidence="1 2">
    <name type="scientific">Grifola frondosa</name>
    <name type="common">Maitake</name>
    <name type="synonym">Polyporus frondosus</name>
    <dbReference type="NCBI Taxonomy" id="5627"/>
    <lineage>
        <taxon>Eukaryota</taxon>
        <taxon>Fungi</taxon>
        <taxon>Dikarya</taxon>
        <taxon>Basidiomycota</taxon>
        <taxon>Agaricomycotina</taxon>
        <taxon>Agaricomycetes</taxon>
        <taxon>Polyporales</taxon>
        <taxon>Grifolaceae</taxon>
        <taxon>Grifola</taxon>
    </lineage>
</organism>
<proteinExistence type="predicted"/>
<name>A0A1C7MNE7_GRIFR</name>
<keyword evidence="2" id="KW-1185">Reference proteome</keyword>
<dbReference type="OrthoDB" id="2722301at2759"/>
<evidence type="ECO:0000313" key="1">
    <source>
        <dbReference type="EMBL" id="OBZ76514.1"/>
    </source>
</evidence>
<dbReference type="AlphaFoldDB" id="A0A1C7MNE7"/>
<reference evidence="1 2" key="1">
    <citation type="submission" date="2016-03" db="EMBL/GenBank/DDBJ databases">
        <title>Whole genome sequencing of Grifola frondosa 9006-11.</title>
        <authorList>
            <person name="Min B."/>
            <person name="Park H."/>
            <person name="Kim J.-G."/>
            <person name="Cho H."/>
            <person name="Oh Y.-L."/>
            <person name="Kong W.-S."/>
            <person name="Choi I.-G."/>
        </authorList>
    </citation>
    <scope>NUCLEOTIDE SEQUENCE [LARGE SCALE GENOMIC DNA]</scope>
    <source>
        <strain evidence="1 2">9006-11</strain>
    </source>
</reference>
<dbReference type="EMBL" id="LUGG01000003">
    <property type="protein sequence ID" value="OBZ76514.1"/>
    <property type="molecule type" value="Genomic_DNA"/>
</dbReference>
<accession>A0A1C7MNE7</accession>
<evidence type="ECO:0000313" key="2">
    <source>
        <dbReference type="Proteomes" id="UP000092993"/>
    </source>
</evidence>
<sequence>MDTSTKAELLPDLPERETFEAQWYLTAPRHAFEAQRFWTAYRPWLSERGYTLFDLVIEQQDGVPFWVPPSAAVSASVPYAFYHRDEDAPLVPWQILWAQARFAYGQDSQRRNIAIKVIKSESEEEHI</sequence>
<gene>
    <name evidence="1" type="ORF">A0H81_03765</name>
</gene>
<protein>
    <submittedName>
        <fullName evidence="1">Uncharacterized protein</fullName>
    </submittedName>
</protein>
<dbReference type="Proteomes" id="UP000092993">
    <property type="component" value="Unassembled WGS sequence"/>
</dbReference>